<dbReference type="PANTHER" id="PTHR30287">
    <property type="entry name" value="MEMBRANE COMPONENT OF PREDICTED ABC SUPERFAMILY METABOLITE UPTAKE TRANSPORTER"/>
    <property type="match status" value="1"/>
</dbReference>
<comment type="caution">
    <text evidence="9">The sequence shown here is derived from an EMBL/GenBank/DDBJ whole genome shotgun (WGS) entry which is preliminary data.</text>
</comment>
<feature type="region of interest" description="Disordered" evidence="6">
    <location>
        <begin position="546"/>
        <end position="586"/>
    </location>
</feature>
<comment type="subcellular location">
    <subcellularLocation>
        <location evidence="1">Cell membrane</location>
        <topology evidence="1">Multi-pass membrane protein</topology>
    </subcellularLocation>
</comment>
<evidence type="ECO:0000256" key="5">
    <source>
        <dbReference type="ARBA" id="ARBA00023136"/>
    </source>
</evidence>
<gene>
    <name evidence="9" type="ORF">OCV88_09650</name>
</gene>
<dbReference type="EMBL" id="JAOQJQ010000003">
    <property type="protein sequence ID" value="MCU6762598.1"/>
    <property type="molecule type" value="Genomic_DNA"/>
</dbReference>
<evidence type="ECO:0000313" key="10">
    <source>
        <dbReference type="Proteomes" id="UP001652442"/>
    </source>
</evidence>
<keyword evidence="3 7" id="KW-0812">Transmembrane</keyword>
<feature type="transmembrane region" description="Helical" evidence="7">
    <location>
        <begin position="695"/>
        <end position="726"/>
    </location>
</feature>
<keyword evidence="10" id="KW-1185">Reference proteome</keyword>
<evidence type="ECO:0000256" key="6">
    <source>
        <dbReference type="SAM" id="MobiDB-lite"/>
    </source>
</evidence>
<dbReference type="Proteomes" id="UP001652442">
    <property type="component" value="Unassembled WGS sequence"/>
</dbReference>
<keyword evidence="4 7" id="KW-1133">Transmembrane helix</keyword>
<dbReference type="Pfam" id="PF02687">
    <property type="entry name" value="FtsX"/>
    <property type="match status" value="2"/>
</dbReference>
<feature type="compositionally biased region" description="Basic and acidic residues" evidence="6">
    <location>
        <begin position="335"/>
        <end position="348"/>
    </location>
</feature>
<feature type="domain" description="ABC3 transporter permease C-terminal" evidence="8">
    <location>
        <begin position="650"/>
        <end position="762"/>
    </location>
</feature>
<feature type="transmembrane region" description="Helical" evidence="7">
    <location>
        <begin position="816"/>
        <end position="836"/>
    </location>
</feature>
<feature type="transmembrane region" description="Helical" evidence="7">
    <location>
        <begin position="646"/>
        <end position="667"/>
    </location>
</feature>
<dbReference type="RefSeq" id="WP_158425298.1">
    <property type="nucleotide sequence ID" value="NZ_JAOQJQ010000003.1"/>
</dbReference>
<keyword evidence="5 7" id="KW-0472">Membrane</keyword>
<evidence type="ECO:0000259" key="8">
    <source>
        <dbReference type="Pfam" id="PF02687"/>
    </source>
</evidence>
<evidence type="ECO:0000313" key="9">
    <source>
        <dbReference type="EMBL" id="MCU6762598.1"/>
    </source>
</evidence>
<evidence type="ECO:0000256" key="1">
    <source>
        <dbReference type="ARBA" id="ARBA00004651"/>
    </source>
</evidence>
<protein>
    <submittedName>
        <fullName evidence="9">FtsX-like permease family protein</fullName>
    </submittedName>
</protein>
<accession>A0ABT2TK63</accession>
<sequence length="1172" mass="130965">MKKAYRKDIWRTVKNEKKRFLSILLITMLGVTTLTGVTAACADLRYSADRFYDTQNLYDISVVSTLGLTEDDVDVLSRMDGVKAAEGSYSETVDTQTDGLHRSAEVKVLSSQGMNEPYVLEGRLPVKKDEIAVTENYISETGKSVGDTVEFSQREVEDAQAEPVFEHLSYTITGVVIDAANVNSAEGSASFRASSSADYTFFVPAGAVSSEVYTAVYLTLSDTKDYQCYSEQYQNRVDEVVQKIETEIKSQREQARYDSVTGEANAKADDAQQEMDDEFSKAEKEIKEAWNEISDGRQALTHGQEQLLLQEEQAKEAFAKARRKLEDGLAEIRENETKLEQSEAELKQGESQLKSAELELETEQKSAAEQFEQAAGELLLQAEQTKQAYNTLSEQAGQAAGMLGPLWPKKEWQAYLTAVKTGDGEKEKEQFLESLQSKTDLMVYQLEEQIAGLNPEASDYQEQLEAFNAKKQELEKLPTSMDALVLGIGQLQMVSRQIEDGQKQLEKQQEAADAQFFEAWETIKEQKAELADGKAALKEGRRQLEEGKRQLKDGEDELKIQEEKAEDQIADGKKQLEDSEKELKDGEAELKEQEAEFYDKKQEAETEIAEARREIADIDMAQWYVQDRSSLSGYSNIQSDSGSIEALGTAFPVVFLIVAVLIGLTTITRMVEEERGLIGTYKALGFSSGEIRRKYIVYAVAACLLGGIIGDLCGFILLPKIIFIIFDTMYLLPEYFLRFHLFYGLGGLLLFLLGIAGAAVYACRMELKQMPAVLMRPKAPHAGSKVFLERMPFLWKRFSFLNKVTARNLFRYKKRLVMTVSGIMGCTALVICGFTIKDTVSDLLPKQYEQIYQYDLLAAAAADDNEKLLSYLDSEGEVEDYINVLTDSVKVKNQQGKEEKLQLIAVPKGESLDTYIRLESLAGEKLKLKDGEIYITQNASRVLDFDRSDTVYIQTSGLEQAGVQVTQIVQNYLGNTVYMTQKTYEDLFDEYKPNGVLAHFSEACKDQTAYTENLSRLDGIVSAVSTEEMKTDFSAAFYLVNMVVYVILILAAGLAFVVLFTLSTTNISERIRELATIKVLGFYDREVHSYVNKETLILTAMGICLGLPLGHVLGNVLAGVLNMPSIQFAASIHPVSYVIAAVVSFCFALIVDLVTNRILDRINMVEALKSIE</sequence>
<proteinExistence type="predicted"/>
<feature type="domain" description="ABC3 transporter permease C-terminal" evidence="8">
    <location>
        <begin position="1046"/>
        <end position="1150"/>
    </location>
</feature>
<organism evidence="9 10">
    <name type="scientific">Brotonthovivens ammoniilytica</name>
    <dbReference type="NCBI Taxonomy" id="2981725"/>
    <lineage>
        <taxon>Bacteria</taxon>
        <taxon>Bacillati</taxon>
        <taxon>Bacillota</taxon>
        <taxon>Clostridia</taxon>
        <taxon>Lachnospirales</taxon>
        <taxon>Lachnospiraceae</taxon>
        <taxon>Brotonthovivens</taxon>
    </lineage>
</organism>
<feature type="transmembrane region" description="Helical" evidence="7">
    <location>
        <begin position="1035"/>
        <end position="1062"/>
    </location>
</feature>
<evidence type="ECO:0000256" key="2">
    <source>
        <dbReference type="ARBA" id="ARBA00022475"/>
    </source>
</evidence>
<dbReference type="InterPro" id="IPR038766">
    <property type="entry name" value="Membrane_comp_ABC_pdt"/>
</dbReference>
<evidence type="ECO:0000256" key="4">
    <source>
        <dbReference type="ARBA" id="ARBA00022989"/>
    </source>
</evidence>
<evidence type="ECO:0000256" key="3">
    <source>
        <dbReference type="ARBA" id="ARBA00022692"/>
    </source>
</evidence>
<feature type="region of interest" description="Disordered" evidence="6">
    <location>
        <begin position="335"/>
        <end position="361"/>
    </location>
</feature>
<feature type="transmembrane region" description="Helical" evidence="7">
    <location>
        <begin position="1095"/>
        <end position="1114"/>
    </location>
</feature>
<feature type="transmembrane region" description="Helical" evidence="7">
    <location>
        <begin position="741"/>
        <end position="762"/>
    </location>
</feature>
<keyword evidence="2" id="KW-1003">Cell membrane</keyword>
<name>A0ABT2TK63_9FIRM</name>
<evidence type="ECO:0000256" key="7">
    <source>
        <dbReference type="SAM" id="Phobius"/>
    </source>
</evidence>
<dbReference type="PANTHER" id="PTHR30287:SF1">
    <property type="entry name" value="INNER MEMBRANE PROTEIN"/>
    <property type="match status" value="1"/>
</dbReference>
<reference evidence="9 10" key="1">
    <citation type="journal article" date="2021" name="ISME Commun">
        <title>Automated analysis of genomic sequences facilitates high-throughput and comprehensive description of bacteria.</title>
        <authorList>
            <person name="Hitch T.C.A."/>
        </authorList>
    </citation>
    <scope>NUCLEOTIDE SEQUENCE [LARGE SCALE GENOMIC DNA]</scope>
    <source>
        <strain evidence="9 10">Sanger_109</strain>
    </source>
</reference>
<dbReference type="InterPro" id="IPR003838">
    <property type="entry name" value="ABC3_permease_C"/>
</dbReference>
<feature type="transmembrane region" description="Helical" evidence="7">
    <location>
        <begin position="1134"/>
        <end position="1154"/>
    </location>
</feature>